<dbReference type="Gene3D" id="1.25.40.10">
    <property type="entry name" value="Tetratricopeptide repeat domain"/>
    <property type="match status" value="1"/>
</dbReference>
<evidence type="ECO:0008006" key="5">
    <source>
        <dbReference type="Google" id="ProtNLM"/>
    </source>
</evidence>
<keyword evidence="4" id="KW-1185">Reference proteome</keyword>
<dbReference type="EMBL" id="CP074694">
    <property type="protein sequence ID" value="QVL33068.1"/>
    <property type="molecule type" value="Genomic_DNA"/>
</dbReference>
<dbReference type="InterPro" id="IPR011990">
    <property type="entry name" value="TPR-like_helical_dom_sf"/>
</dbReference>
<evidence type="ECO:0000313" key="4">
    <source>
        <dbReference type="Proteomes" id="UP000676194"/>
    </source>
</evidence>
<keyword evidence="1" id="KW-0472">Membrane</keyword>
<dbReference type="KEGG" id="tsph:KIH39_03890"/>
<keyword evidence="1" id="KW-0812">Transmembrane</keyword>
<organism evidence="3 4">
    <name type="scientific">Telmatocola sphagniphila</name>
    <dbReference type="NCBI Taxonomy" id="1123043"/>
    <lineage>
        <taxon>Bacteria</taxon>
        <taxon>Pseudomonadati</taxon>
        <taxon>Planctomycetota</taxon>
        <taxon>Planctomycetia</taxon>
        <taxon>Gemmatales</taxon>
        <taxon>Gemmataceae</taxon>
    </lineage>
</organism>
<evidence type="ECO:0000256" key="2">
    <source>
        <dbReference type="SAM" id="SignalP"/>
    </source>
</evidence>
<evidence type="ECO:0000313" key="3">
    <source>
        <dbReference type="EMBL" id="QVL33068.1"/>
    </source>
</evidence>
<dbReference type="Proteomes" id="UP000676194">
    <property type="component" value="Chromosome"/>
</dbReference>
<dbReference type="SUPFAM" id="SSF48452">
    <property type="entry name" value="TPR-like"/>
    <property type="match status" value="1"/>
</dbReference>
<keyword evidence="1" id="KW-1133">Transmembrane helix</keyword>
<sequence length="354" mass="40268">MKKILSVLWLGLAASVAHGGVFSTTDPFPFVSDSKGAILPLAFVDFKLLMGEWLAVPAPAGEKLRKQLEEQVANFKKGDVNRLGPEEISTYAAALIRLNKIDEALNVLLNASRNRAQDGFLVQSELAHVHYLRGEYREALEAESTALRDYPPPKKFGSLKPEQWAWILKVEKEFVLPMYRLRRDETKSRAIRVFDAPDELFPYRNPRDKSDVQVINWKSSPDYPAQPIPETDKSKIPADALSALQWMMLNNPTDTRLYWLMGEVFNFRGEHDTAVKIFDESVDAPRNYTSSLLMEHRQALHQSLQAQAEVKKADEEKAANDDRKMLRYISIGIGAIIVVLLILHVRNLIRRMSQ</sequence>
<gene>
    <name evidence="3" type="ORF">KIH39_03890</name>
</gene>
<proteinExistence type="predicted"/>
<feature type="transmembrane region" description="Helical" evidence="1">
    <location>
        <begin position="325"/>
        <end position="345"/>
    </location>
</feature>
<feature type="chain" id="PRO_5034237283" description="Tetratricopeptide repeat protein" evidence="2">
    <location>
        <begin position="20"/>
        <end position="354"/>
    </location>
</feature>
<dbReference type="AlphaFoldDB" id="A0A8E6EYV2"/>
<accession>A0A8E6EYV2</accession>
<name>A0A8E6EYV2_9BACT</name>
<keyword evidence="2" id="KW-0732">Signal</keyword>
<feature type="signal peptide" evidence="2">
    <location>
        <begin position="1"/>
        <end position="19"/>
    </location>
</feature>
<evidence type="ECO:0000256" key="1">
    <source>
        <dbReference type="SAM" id="Phobius"/>
    </source>
</evidence>
<protein>
    <recommendedName>
        <fullName evidence="5">Tetratricopeptide repeat protein</fullName>
    </recommendedName>
</protein>
<dbReference type="RefSeq" id="WP_213497958.1">
    <property type="nucleotide sequence ID" value="NZ_CP074694.1"/>
</dbReference>
<reference evidence="3" key="1">
    <citation type="submission" date="2021-05" db="EMBL/GenBank/DDBJ databases">
        <title>Complete genome sequence of the cellulolytic planctomycete Telmatocola sphagniphila SP2T and characterization of the first cellulase from planctomycetes.</title>
        <authorList>
            <person name="Rakitin A.L."/>
            <person name="Beletsky A.V."/>
            <person name="Naumoff D.G."/>
            <person name="Kulichevskaya I.S."/>
            <person name="Mardanov A.V."/>
            <person name="Ravin N.V."/>
            <person name="Dedysh S.N."/>
        </authorList>
    </citation>
    <scope>NUCLEOTIDE SEQUENCE</scope>
    <source>
        <strain evidence="3">SP2T</strain>
    </source>
</reference>